<dbReference type="PANTHER" id="PTHR43776">
    <property type="entry name" value="TRANSPORT ATP-BINDING PROTEIN"/>
    <property type="match status" value="1"/>
</dbReference>
<sequence length="387" mass="42129">MSARSTTSTDGTRTKGKDGDVLVDVQGLKVHFPIKRGVIFDKTVGHVYAVDGVDLQIRRGETYGLVGESGCGKSTMGRAILALEEITEGTVTFDGEALTDLRGDALRRRRQDLQMVFQDPMGSLDPRQSVESLLVEGMQAHGIVKDAKEAAPRLKQLLSDVGLPAAALKKYPHEFSGGQRQRIGIARALSVNPELVVADEPVSALDVSVQAQVINLLSDLQEEYGLTYLVIAHDLAVVRHISDRVGVMYLGGLVEEADADDLYAQPLHPYTRALLSAVPVPDPVVEDSREQILLSGDLPSPAAPPSGCRFHTRCPWRQETRCDDERPQLRVVEVDGVPAGHKVACHFAEEIERGEIQRHAVETVVEDKPQALRDAEAAAITDEIPFS</sequence>
<dbReference type="InterPro" id="IPR013563">
    <property type="entry name" value="Oligopep_ABC_C"/>
</dbReference>
<dbReference type="GO" id="GO:0015833">
    <property type="term" value="P:peptide transport"/>
    <property type="evidence" value="ECO:0007669"/>
    <property type="project" value="InterPro"/>
</dbReference>
<dbReference type="PROSITE" id="PS00211">
    <property type="entry name" value="ABC_TRANSPORTER_1"/>
    <property type="match status" value="1"/>
</dbReference>
<dbReference type="Proteomes" id="UP000271708">
    <property type="component" value="Chromosome"/>
</dbReference>
<name>A0A5P8FMG0_9MICO</name>
<gene>
    <name evidence="6" type="ORF">EEW87_011465</name>
</gene>
<dbReference type="InterPro" id="IPR050319">
    <property type="entry name" value="ABC_transp_ATP-bind"/>
</dbReference>
<protein>
    <submittedName>
        <fullName evidence="6">ATP-binding cassette domain-containing protein</fullName>
    </submittedName>
</protein>
<dbReference type="InterPro" id="IPR027417">
    <property type="entry name" value="P-loop_NTPase"/>
</dbReference>
<dbReference type="EMBL" id="CP044548">
    <property type="protein sequence ID" value="QFQ30789.2"/>
    <property type="molecule type" value="Genomic_DNA"/>
</dbReference>
<organism evidence="6 7">
    <name type="scientific">Janibacter melonis</name>
    <dbReference type="NCBI Taxonomy" id="262209"/>
    <lineage>
        <taxon>Bacteria</taxon>
        <taxon>Bacillati</taxon>
        <taxon>Actinomycetota</taxon>
        <taxon>Actinomycetes</taxon>
        <taxon>Micrococcales</taxon>
        <taxon>Intrasporangiaceae</taxon>
        <taxon>Janibacter</taxon>
    </lineage>
</organism>
<dbReference type="Pfam" id="PF08352">
    <property type="entry name" value="oligo_HPY"/>
    <property type="match status" value="1"/>
</dbReference>
<dbReference type="RefSeq" id="WP_123092186.1">
    <property type="nucleotide sequence ID" value="NZ_CP044548.2"/>
</dbReference>
<dbReference type="Pfam" id="PF00005">
    <property type="entry name" value="ABC_tran"/>
    <property type="match status" value="1"/>
</dbReference>
<dbReference type="InterPro" id="IPR003439">
    <property type="entry name" value="ABC_transporter-like_ATP-bd"/>
</dbReference>
<dbReference type="GO" id="GO:0016887">
    <property type="term" value="F:ATP hydrolysis activity"/>
    <property type="evidence" value="ECO:0007669"/>
    <property type="project" value="InterPro"/>
</dbReference>
<evidence type="ECO:0000313" key="7">
    <source>
        <dbReference type="Proteomes" id="UP000271708"/>
    </source>
</evidence>
<evidence type="ECO:0000256" key="2">
    <source>
        <dbReference type="ARBA" id="ARBA00022448"/>
    </source>
</evidence>
<dbReference type="AlphaFoldDB" id="A0A5P8FMG0"/>
<keyword evidence="3" id="KW-0547">Nucleotide-binding</keyword>
<dbReference type="NCBIfam" id="TIGR01727">
    <property type="entry name" value="oligo_HPY"/>
    <property type="match status" value="1"/>
</dbReference>
<dbReference type="SUPFAM" id="SSF52540">
    <property type="entry name" value="P-loop containing nucleoside triphosphate hydrolases"/>
    <property type="match status" value="1"/>
</dbReference>
<feature type="domain" description="ABC transporter" evidence="5">
    <location>
        <begin position="34"/>
        <end position="275"/>
    </location>
</feature>
<dbReference type="KEGG" id="jme:EEW87_011465"/>
<accession>A0A5P8FMG0</accession>
<dbReference type="GeneID" id="59161793"/>
<evidence type="ECO:0000313" key="6">
    <source>
        <dbReference type="EMBL" id="QFQ30789.2"/>
    </source>
</evidence>
<evidence type="ECO:0000259" key="5">
    <source>
        <dbReference type="PROSITE" id="PS50893"/>
    </source>
</evidence>
<comment type="similarity">
    <text evidence="1">Belongs to the ABC transporter superfamily.</text>
</comment>
<dbReference type="PANTHER" id="PTHR43776:SF7">
    <property type="entry name" value="D,D-DIPEPTIDE TRANSPORT ATP-BINDING PROTEIN DDPF-RELATED"/>
    <property type="match status" value="1"/>
</dbReference>
<dbReference type="GO" id="GO:0005524">
    <property type="term" value="F:ATP binding"/>
    <property type="evidence" value="ECO:0007669"/>
    <property type="project" value="UniProtKB-KW"/>
</dbReference>
<dbReference type="PROSITE" id="PS50893">
    <property type="entry name" value="ABC_TRANSPORTER_2"/>
    <property type="match status" value="1"/>
</dbReference>
<dbReference type="GO" id="GO:0055085">
    <property type="term" value="P:transmembrane transport"/>
    <property type="evidence" value="ECO:0007669"/>
    <property type="project" value="UniProtKB-ARBA"/>
</dbReference>
<dbReference type="Gene3D" id="3.40.50.300">
    <property type="entry name" value="P-loop containing nucleotide triphosphate hydrolases"/>
    <property type="match status" value="1"/>
</dbReference>
<proteinExistence type="inferred from homology"/>
<keyword evidence="4 6" id="KW-0067">ATP-binding</keyword>
<dbReference type="CDD" id="cd03257">
    <property type="entry name" value="ABC_NikE_OppD_transporters"/>
    <property type="match status" value="1"/>
</dbReference>
<keyword evidence="2" id="KW-0813">Transport</keyword>
<reference evidence="6 7" key="1">
    <citation type="submission" date="2019-09" db="EMBL/GenBank/DDBJ databases">
        <title>Complete Genome Sequence of Janibacter melonis M714 with both human health impact and industrial applications.</title>
        <authorList>
            <person name="Jin M."/>
            <person name="Zhao Q.R."/>
        </authorList>
    </citation>
    <scope>NUCLEOTIDE SEQUENCE [LARGE SCALE GENOMIC DNA]</scope>
    <source>
        <strain evidence="6 7">M714</strain>
    </source>
</reference>
<dbReference type="SMART" id="SM00382">
    <property type="entry name" value="AAA"/>
    <property type="match status" value="1"/>
</dbReference>
<evidence type="ECO:0000256" key="1">
    <source>
        <dbReference type="ARBA" id="ARBA00005417"/>
    </source>
</evidence>
<evidence type="ECO:0000256" key="4">
    <source>
        <dbReference type="ARBA" id="ARBA00022840"/>
    </source>
</evidence>
<dbReference type="FunFam" id="3.40.50.300:FF:000016">
    <property type="entry name" value="Oligopeptide ABC transporter ATP-binding component"/>
    <property type="match status" value="1"/>
</dbReference>
<evidence type="ECO:0000256" key="3">
    <source>
        <dbReference type="ARBA" id="ARBA00022741"/>
    </source>
</evidence>
<dbReference type="InterPro" id="IPR003593">
    <property type="entry name" value="AAA+_ATPase"/>
</dbReference>
<dbReference type="InterPro" id="IPR017871">
    <property type="entry name" value="ABC_transporter-like_CS"/>
</dbReference>